<dbReference type="EMBL" id="SSOC01000001">
    <property type="protein sequence ID" value="THF67352.1"/>
    <property type="molecule type" value="Genomic_DNA"/>
</dbReference>
<dbReference type="FunFam" id="3.40.50.720:FF:000203">
    <property type="entry name" value="D-3-phosphoglycerate dehydrogenase (SerA)"/>
    <property type="match status" value="1"/>
</dbReference>
<sequence>MPPASPPPSTAPVRIVISEFMDTPAVDALRAHHDVHHDPDLAGQPGKLADLLGQAQGLIVRNRTQVTRALLDAAPRLKVIGRLGVGLDNIDLEAAAERRIAVCPARGANARAVAEYALTAVLVTLRGLHNPAVGADMAAGTWPRTALIDGQEADGKTLGLVGFGNIGQLTARLAQAIGLHVIATDPAHTPEFWQRSGVEGVSLEALLERSHAVSLHVPLNESTRGLFDAATLARIRPGAVFINTARGGIVDETALAGALRSGHLSGAAIDVFGQEPLPAGSPLANLRNVWLTPHVAGLSREANVRVSTLVAEQVLDILGRSGPH</sequence>
<evidence type="ECO:0000313" key="7">
    <source>
        <dbReference type="EMBL" id="THF67352.1"/>
    </source>
</evidence>
<evidence type="ECO:0000259" key="5">
    <source>
        <dbReference type="Pfam" id="PF00389"/>
    </source>
</evidence>
<dbReference type="Gene3D" id="3.40.50.720">
    <property type="entry name" value="NAD(P)-binding Rossmann-like Domain"/>
    <property type="match status" value="2"/>
</dbReference>
<dbReference type="PANTHER" id="PTHR42789:SF1">
    <property type="entry name" value="D-ISOMER SPECIFIC 2-HYDROXYACID DEHYDROGENASE FAMILY PROTEIN (AFU_ORTHOLOGUE AFUA_6G10090)"/>
    <property type="match status" value="1"/>
</dbReference>
<comment type="caution">
    <text evidence="7">The sequence shown here is derived from an EMBL/GenBank/DDBJ whole genome shotgun (WGS) entry which is preliminary data.</text>
</comment>
<dbReference type="InterPro" id="IPR036291">
    <property type="entry name" value="NAD(P)-bd_dom_sf"/>
</dbReference>
<dbReference type="InterPro" id="IPR006140">
    <property type="entry name" value="D-isomer_DH_NAD-bd"/>
</dbReference>
<keyword evidence="2 4" id="KW-0560">Oxidoreductase</keyword>
<feature type="domain" description="D-isomer specific 2-hydroxyacid dehydrogenase NAD-binding" evidence="6">
    <location>
        <begin position="132"/>
        <end position="296"/>
    </location>
</feature>
<name>A0A4S4B3V8_9RHOO</name>
<evidence type="ECO:0000256" key="2">
    <source>
        <dbReference type="ARBA" id="ARBA00023002"/>
    </source>
</evidence>
<protein>
    <submittedName>
        <fullName evidence="7">Hydroxyacid dehydrogenase</fullName>
    </submittedName>
</protein>
<dbReference type="Pfam" id="PF02826">
    <property type="entry name" value="2-Hacid_dh_C"/>
    <property type="match status" value="1"/>
</dbReference>
<dbReference type="RefSeq" id="WP_136346761.1">
    <property type="nucleotide sequence ID" value="NZ_SSOC01000001.1"/>
</dbReference>
<dbReference type="Pfam" id="PF00389">
    <property type="entry name" value="2-Hacid_dh"/>
    <property type="match status" value="1"/>
</dbReference>
<dbReference type="PANTHER" id="PTHR42789">
    <property type="entry name" value="D-ISOMER SPECIFIC 2-HYDROXYACID DEHYDROGENASE FAMILY PROTEIN (AFU_ORTHOLOGUE AFUA_6G10090)"/>
    <property type="match status" value="1"/>
</dbReference>
<keyword evidence="8" id="KW-1185">Reference proteome</keyword>
<dbReference type="CDD" id="cd12173">
    <property type="entry name" value="PGDH_4"/>
    <property type="match status" value="1"/>
</dbReference>
<dbReference type="GO" id="GO:0016616">
    <property type="term" value="F:oxidoreductase activity, acting on the CH-OH group of donors, NAD or NADP as acceptor"/>
    <property type="evidence" value="ECO:0007669"/>
    <property type="project" value="InterPro"/>
</dbReference>
<dbReference type="SUPFAM" id="SSF51735">
    <property type="entry name" value="NAD(P)-binding Rossmann-fold domains"/>
    <property type="match status" value="1"/>
</dbReference>
<accession>A0A4S4B3V8</accession>
<dbReference type="GO" id="GO:0051287">
    <property type="term" value="F:NAD binding"/>
    <property type="evidence" value="ECO:0007669"/>
    <property type="project" value="InterPro"/>
</dbReference>
<dbReference type="InterPro" id="IPR029753">
    <property type="entry name" value="D-isomer_DH_CS"/>
</dbReference>
<dbReference type="InterPro" id="IPR006139">
    <property type="entry name" value="D-isomer_2_OHA_DH_cat_dom"/>
</dbReference>
<comment type="similarity">
    <text evidence="1 4">Belongs to the D-isomer specific 2-hydroxyacid dehydrogenase family.</text>
</comment>
<dbReference type="Proteomes" id="UP000308430">
    <property type="component" value="Unassembled WGS sequence"/>
</dbReference>
<gene>
    <name evidence="7" type="ORF">E6C76_02975</name>
</gene>
<evidence type="ECO:0000256" key="1">
    <source>
        <dbReference type="ARBA" id="ARBA00005854"/>
    </source>
</evidence>
<feature type="domain" description="D-isomer specific 2-hydroxyacid dehydrogenase catalytic" evidence="5">
    <location>
        <begin position="17"/>
        <end position="318"/>
    </location>
</feature>
<organism evidence="7 8">
    <name type="scientific">Pseudothauera nasutitermitis</name>
    <dbReference type="NCBI Taxonomy" id="2565930"/>
    <lineage>
        <taxon>Bacteria</taxon>
        <taxon>Pseudomonadati</taxon>
        <taxon>Pseudomonadota</taxon>
        <taxon>Betaproteobacteria</taxon>
        <taxon>Rhodocyclales</taxon>
        <taxon>Zoogloeaceae</taxon>
        <taxon>Pseudothauera</taxon>
    </lineage>
</organism>
<dbReference type="InterPro" id="IPR050857">
    <property type="entry name" value="D-2-hydroxyacid_DH"/>
</dbReference>
<proteinExistence type="inferred from homology"/>
<dbReference type="OrthoDB" id="9805416at2"/>
<keyword evidence="3" id="KW-0520">NAD</keyword>
<evidence type="ECO:0000256" key="3">
    <source>
        <dbReference type="ARBA" id="ARBA00023027"/>
    </source>
</evidence>
<dbReference type="AlphaFoldDB" id="A0A4S4B3V8"/>
<dbReference type="PROSITE" id="PS00670">
    <property type="entry name" value="D_2_HYDROXYACID_DH_2"/>
    <property type="match status" value="1"/>
</dbReference>
<evidence type="ECO:0000259" key="6">
    <source>
        <dbReference type="Pfam" id="PF02826"/>
    </source>
</evidence>
<evidence type="ECO:0000313" key="8">
    <source>
        <dbReference type="Proteomes" id="UP000308430"/>
    </source>
</evidence>
<evidence type="ECO:0000256" key="4">
    <source>
        <dbReference type="RuleBase" id="RU003719"/>
    </source>
</evidence>
<reference evidence="7 8" key="1">
    <citation type="submission" date="2019-04" db="EMBL/GenBank/DDBJ databases">
        <title>Azoarcus nasutitermitis sp. nov. isolated from termite nest.</title>
        <authorList>
            <person name="Lin S.-Y."/>
            <person name="Hameed A."/>
            <person name="Hsu Y.-H."/>
            <person name="Young C.-C."/>
        </authorList>
    </citation>
    <scope>NUCLEOTIDE SEQUENCE [LARGE SCALE GENOMIC DNA]</scope>
    <source>
        <strain evidence="7 8">CC-YHH838</strain>
    </source>
</reference>
<dbReference type="SUPFAM" id="SSF52283">
    <property type="entry name" value="Formate/glycerate dehydrogenase catalytic domain-like"/>
    <property type="match status" value="1"/>
</dbReference>